<dbReference type="KEGG" id="hsn:DV733_15190"/>
<dbReference type="EMBL" id="CP031310">
    <property type="protein sequence ID" value="QCC52494.1"/>
    <property type="molecule type" value="Genomic_DNA"/>
</dbReference>
<dbReference type="AlphaFoldDB" id="A0A4D6HEJ9"/>
<proteinExistence type="inferred from homology"/>
<dbReference type="PANTHER" id="PTHR44169:SF6">
    <property type="entry name" value="NADPH-DEPENDENT 1-ACYLDIHYDROXYACETONE PHOSPHATE REDUCTASE"/>
    <property type="match status" value="1"/>
</dbReference>
<dbReference type="RefSeq" id="WP_049992817.1">
    <property type="nucleotide sequence ID" value="NZ_CP031310.1"/>
</dbReference>
<keyword evidence="6" id="KW-1185">Reference proteome</keyword>
<accession>A0A4D6HEJ9</accession>
<dbReference type="PROSITE" id="PS00061">
    <property type="entry name" value="ADH_SHORT"/>
    <property type="match status" value="1"/>
</dbReference>
<dbReference type="InterPro" id="IPR002347">
    <property type="entry name" value="SDR_fam"/>
</dbReference>
<dbReference type="SUPFAM" id="SSF51735">
    <property type="entry name" value="NAD(P)-binding Rossmann-fold domains"/>
    <property type="match status" value="1"/>
</dbReference>
<feature type="domain" description="Ketoreductase" evidence="4">
    <location>
        <begin position="2"/>
        <end position="165"/>
    </location>
</feature>
<dbReference type="Pfam" id="PF00106">
    <property type="entry name" value="adh_short"/>
    <property type="match status" value="1"/>
</dbReference>
<comment type="similarity">
    <text evidence="1 3">Belongs to the short-chain dehydrogenases/reductases (SDR) family.</text>
</comment>
<dbReference type="InterPro" id="IPR020904">
    <property type="entry name" value="Sc_DH/Rdtase_CS"/>
</dbReference>
<dbReference type="CDD" id="cd05374">
    <property type="entry name" value="17beta-HSD-like_SDR_c"/>
    <property type="match status" value="1"/>
</dbReference>
<dbReference type="SMART" id="SM00822">
    <property type="entry name" value="PKS_KR"/>
    <property type="match status" value="1"/>
</dbReference>
<evidence type="ECO:0000256" key="2">
    <source>
        <dbReference type="ARBA" id="ARBA00023002"/>
    </source>
</evidence>
<gene>
    <name evidence="5" type="ORF">DV733_15190</name>
</gene>
<protein>
    <submittedName>
        <fullName evidence="5">SDR family oxidoreductase</fullName>
    </submittedName>
</protein>
<evidence type="ECO:0000313" key="6">
    <source>
        <dbReference type="Proteomes" id="UP000296706"/>
    </source>
</evidence>
<dbReference type="Proteomes" id="UP000296706">
    <property type="component" value="Chromosome"/>
</dbReference>
<dbReference type="InterPro" id="IPR036291">
    <property type="entry name" value="NAD(P)-bd_dom_sf"/>
</dbReference>
<dbReference type="PRINTS" id="PR00081">
    <property type="entry name" value="GDHRDH"/>
</dbReference>
<dbReference type="InterPro" id="IPR057326">
    <property type="entry name" value="KR_dom"/>
</dbReference>
<name>A0A4D6HEJ9_9EURY</name>
<evidence type="ECO:0000256" key="3">
    <source>
        <dbReference type="RuleBase" id="RU000363"/>
    </source>
</evidence>
<keyword evidence="2" id="KW-0560">Oxidoreductase</keyword>
<dbReference type="PANTHER" id="PTHR44169">
    <property type="entry name" value="NADPH-DEPENDENT 1-ACYLDIHYDROXYACETONE PHOSPHATE REDUCTASE"/>
    <property type="match status" value="1"/>
</dbReference>
<sequence length="280" mass="29979">MKTVLVTGAGSGIGRATAELLATNGWHVYATDSNADALQTVSGCVTETMDVTNPDEIERLRAQIADEVGGLDCVVANAGIAQLGPVADISPENLEEQFNVNVHGVHRTVRSMLPLLTERDGIVIIVSSTHGRVTTPGMGAYAASKHAIEALAETLRMEVTDLGVDVAVIEPAWVTTDFSDTAQQRLENTDRDERFADVYDAMAEGTLVGGRGPLAVTPDRVAAQIHDIATTDNPGLRHPVGWPAKLILATRWLPQPLQSLGQRSAIKICALLHRLRGRDR</sequence>
<evidence type="ECO:0000259" key="4">
    <source>
        <dbReference type="SMART" id="SM00822"/>
    </source>
</evidence>
<reference evidence="5 6" key="1">
    <citation type="journal article" date="2019" name="Nat. Commun.">
        <title>A new type of DNA phosphorothioation-based antiviral system in archaea.</title>
        <authorList>
            <person name="Xiong L."/>
            <person name="Liu S."/>
            <person name="Chen S."/>
            <person name="Xiao Y."/>
            <person name="Zhu B."/>
            <person name="Gao Y."/>
            <person name="Zhang Y."/>
            <person name="Chen B."/>
            <person name="Luo J."/>
            <person name="Deng Z."/>
            <person name="Chen X."/>
            <person name="Wang L."/>
            <person name="Chen S."/>
        </authorList>
    </citation>
    <scope>NUCLEOTIDE SEQUENCE [LARGE SCALE GENOMIC DNA]</scope>
    <source>
        <strain evidence="5 6">CBA1105</strain>
    </source>
</reference>
<dbReference type="GeneID" id="39849232"/>
<dbReference type="OrthoDB" id="7442at2157"/>
<dbReference type="STRING" id="1457250.GCA_000755225_01911"/>
<dbReference type="GO" id="GO:0016491">
    <property type="term" value="F:oxidoreductase activity"/>
    <property type="evidence" value="ECO:0007669"/>
    <property type="project" value="UniProtKB-KW"/>
</dbReference>
<evidence type="ECO:0000313" key="5">
    <source>
        <dbReference type="EMBL" id="QCC52494.1"/>
    </source>
</evidence>
<dbReference type="Gene3D" id="3.40.50.720">
    <property type="entry name" value="NAD(P)-binding Rossmann-like Domain"/>
    <property type="match status" value="1"/>
</dbReference>
<dbReference type="PRINTS" id="PR00080">
    <property type="entry name" value="SDRFAMILY"/>
</dbReference>
<evidence type="ECO:0000256" key="1">
    <source>
        <dbReference type="ARBA" id="ARBA00006484"/>
    </source>
</evidence>
<organism evidence="5 6">
    <name type="scientific">Halapricum salinum</name>
    <dbReference type="NCBI Taxonomy" id="1457250"/>
    <lineage>
        <taxon>Archaea</taxon>
        <taxon>Methanobacteriati</taxon>
        <taxon>Methanobacteriota</taxon>
        <taxon>Stenosarchaea group</taxon>
        <taxon>Halobacteria</taxon>
        <taxon>Halobacteriales</taxon>
        <taxon>Haloarculaceae</taxon>
        <taxon>Halapricum</taxon>
    </lineage>
</organism>